<organism evidence="2 3">
    <name type="scientific">Rhizobium sophoriradicis</name>
    <dbReference type="NCBI Taxonomy" id="1535245"/>
    <lineage>
        <taxon>Bacteria</taxon>
        <taxon>Pseudomonadati</taxon>
        <taxon>Pseudomonadota</taxon>
        <taxon>Alphaproteobacteria</taxon>
        <taxon>Hyphomicrobiales</taxon>
        <taxon>Rhizobiaceae</taxon>
        <taxon>Rhizobium/Agrobacterium group</taxon>
        <taxon>Rhizobium</taxon>
    </lineage>
</organism>
<evidence type="ECO:0000256" key="1">
    <source>
        <dbReference type="SAM" id="MobiDB-lite"/>
    </source>
</evidence>
<name>A0A2A5KIJ7_9HYPH</name>
<reference evidence="2 3" key="1">
    <citation type="submission" date="2017-09" db="EMBL/GenBank/DDBJ databases">
        <title>Comparative genomics of rhizobia isolated from Phaseolus vulgaris in China.</title>
        <authorList>
            <person name="Tong W."/>
        </authorList>
    </citation>
    <scope>NUCLEOTIDE SEQUENCE [LARGE SCALE GENOMIC DNA]</scope>
    <source>
        <strain evidence="2 3">L101</strain>
    </source>
</reference>
<sequence>MSLVIGDLSVRLVLNNPTLAENTDGRPQSRSPATAQREARGRSALLPTVSYTRCWDTIRVAGCSHRATWRIQNRRGSNRRWMKVQWQVTQAQDPQGPHTTSSSARHRLRSLNVSPSIRSMKMPGLNNDG</sequence>
<proteinExistence type="predicted"/>
<comment type="caution">
    <text evidence="2">The sequence shown here is derived from an EMBL/GenBank/DDBJ whole genome shotgun (WGS) entry which is preliminary data.</text>
</comment>
<feature type="compositionally biased region" description="Polar residues" evidence="1">
    <location>
        <begin position="88"/>
        <end position="103"/>
    </location>
</feature>
<dbReference type="EMBL" id="NXDM01000075">
    <property type="protein sequence ID" value="PCK76858.1"/>
    <property type="molecule type" value="Genomic_DNA"/>
</dbReference>
<keyword evidence="3" id="KW-1185">Reference proteome</keyword>
<accession>A0A2A5KIJ7</accession>
<evidence type="ECO:0000313" key="3">
    <source>
        <dbReference type="Proteomes" id="UP000218807"/>
    </source>
</evidence>
<dbReference type="Proteomes" id="UP000218807">
    <property type="component" value="Unassembled WGS sequence"/>
</dbReference>
<feature type="region of interest" description="Disordered" evidence="1">
    <location>
        <begin position="19"/>
        <end position="42"/>
    </location>
</feature>
<protein>
    <submittedName>
        <fullName evidence="2">Uncharacterized protein</fullName>
    </submittedName>
</protein>
<gene>
    <name evidence="2" type="ORF">CPT34_33265</name>
</gene>
<dbReference type="AlphaFoldDB" id="A0A2A5KIJ7"/>
<feature type="compositionally biased region" description="Polar residues" evidence="1">
    <location>
        <begin position="19"/>
        <end position="34"/>
    </location>
</feature>
<evidence type="ECO:0000313" key="2">
    <source>
        <dbReference type="EMBL" id="PCK76858.1"/>
    </source>
</evidence>
<feature type="region of interest" description="Disordered" evidence="1">
    <location>
        <begin position="88"/>
        <end position="112"/>
    </location>
</feature>